<dbReference type="Gene3D" id="3.40.50.150">
    <property type="entry name" value="Vaccinia Virus protein VP39"/>
    <property type="match status" value="1"/>
</dbReference>
<reference evidence="4" key="1">
    <citation type="journal article" date="2019" name="Int. J. Syst. Evol. Microbiol.">
        <title>The Global Catalogue of Microorganisms (GCM) 10K type strain sequencing project: providing services to taxonomists for standard genome sequencing and annotation.</title>
        <authorList>
            <consortium name="The Broad Institute Genomics Platform"/>
            <consortium name="The Broad Institute Genome Sequencing Center for Infectious Disease"/>
            <person name="Wu L."/>
            <person name="Ma J."/>
        </authorList>
    </citation>
    <scope>NUCLEOTIDE SEQUENCE [LARGE SCALE GENOMIC DNA]</scope>
    <source>
        <strain evidence="4">JCM 3146</strain>
    </source>
</reference>
<dbReference type="EMBL" id="BAAABM010000016">
    <property type="protein sequence ID" value="GAA0330526.1"/>
    <property type="molecule type" value="Genomic_DNA"/>
</dbReference>
<evidence type="ECO:0000313" key="3">
    <source>
        <dbReference type="EMBL" id="GAA0330526.1"/>
    </source>
</evidence>
<protein>
    <recommendedName>
        <fullName evidence="2">Methyltransferase type 11 domain-containing protein</fullName>
    </recommendedName>
</protein>
<dbReference type="RefSeq" id="WP_425542367.1">
    <property type="nucleotide sequence ID" value="NZ_BAAABM010000016.1"/>
</dbReference>
<dbReference type="SUPFAM" id="SSF53335">
    <property type="entry name" value="S-adenosyl-L-methionine-dependent methyltransferases"/>
    <property type="match status" value="1"/>
</dbReference>
<evidence type="ECO:0000313" key="4">
    <source>
        <dbReference type="Proteomes" id="UP001501822"/>
    </source>
</evidence>
<comment type="caution">
    <text evidence="3">The sequence shown here is derived from an EMBL/GenBank/DDBJ whole genome shotgun (WGS) entry which is preliminary data.</text>
</comment>
<proteinExistence type="predicted"/>
<dbReference type="Proteomes" id="UP001501822">
    <property type="component" value="Unassembled WGS sequence"/>
</dbReference>
<evidence type="ECO:0000259" key="2">
    <source>
        <dbReference type="Pfam" id="PF08241"/>
    </source>
</evidence>
<dbReference type="InterPro" id="IPR029063">
    <property type="entry name" value="SAM-dependent_MTases_sf"/>
</dbReference>
<feature type="region of interest" description="Disordered" evidence="1">
    <location>
        <begin position="57"/>
        <end position="78"/>
    </location>
</feature>
<dbReference type="Pfam" id="PF08241">
    <property type="entry name" value="Methyltransf_11"/>
    <property type="match status" value="1"/>
</dbReference>
<feature type="domain" description="Methyltransferase type 11" evidence="2">
    <location>
        <begin position="2"/>
        <end position="48"/>
    </location>
</feature>
<accession>A0ABP3G0B3</accession>
<name>A0ABP3G0B3_9ACTN</name>
<keyword evidence="4" id="KW-1185">Reference proteome</keyword>
<dbReference type="InterPro" id="IPR013216">
    <property type="entry name" value="Methyltransf_11"/>
</dbReference>
<organism evidence="3 4">
    <name type="scientific">Actinoallomurus spadix</name>
    <dbReference type="NCBI Taxonomy" id="79912"/>
    <lineage>
        <taxon>Bacteria</taxon>
        <taxon>Bacillati</taxon>
        <taxon>Actinomycetota</taxon>
        <taxon>Actinomycetes</taxon>
        <taxon>Streptosporangiales</taxon>
        <taxon>Thermomonosporaceae</taxon>
        <taxon>Actinoallomurus</taxon>
    </lineage>
</organism>
<dbReference type="CDD" id="cd02440">
    <property type="entry name" value="AdoMet_MTases"/>
    <property type="match status" value="1"/>
</dbReference>
<feature type="compositionally biased region" description="Basic and acidic residues" evidence="1">
    <location>
        <begin position="57"/>
        <end position="66"/>
    </location>
</feature>
<sequence>MGDATSPPTGDEVFEVVLSRHLMWTLPDPEAALREWVQRLRPGGRVVLVEGRWRESGHREALRERGGTPAVARRSRRP</sequence>
<gene>
    <name evidence="3" type="ORF">GCM10010151_20430</name>
</gene>
<evidence type="ECO:0000256" key="1">
    <source>
        <dbReference type="SAM" id="MobiDB-lite"/>
    </source>
</evidence>